<feature type="non-terminal residue" evidence="1">
    <location>
        <position position="126"/>
    </location>
</feature>
<gene>
    <name evidence="1" type="ORF">QOL99_17435</name>
</gene>
<comment type="caution">
    <text evidence="1">The sequence shown here is derived from an EMBL/GenBank/DDBJ whole genome shotgun (WGS) entry which is preliminary data.</text>
</comment>
<accession>A0ABT7JLH1</accession>
<dbReference type="Proteomes" id="UP001302059">
    <property type="component" value="Unassembled WGS sequence"/>
</dbReference>
<reference evidence="1 2" key="1">
    <citation type="submission" date="2023-05" db="EMBL/GenBank/DDBJ databases">
        <authorList>
            <person name="Gao F."/>
        </authorList>
    </citation>
    <scope>NUCLEOTIDE SEQUENCE [LARGE SCALE GENOMIC DNA]</scope>
    <source>
        <strain evidence="1 2">MIMF12</strain>
    </source>
</reference>
<protein>
    <submittedName>
        <fullName evidence="1">Uncharacterized protein</fullName>
    </submittedName>
</protein>
<name>A0ABT7JLH1_9DEIO</name>
<keyword evidence="2" id="KW-1185">Reference proteome</keyword>
<organism evidence="1 2">
    <name type="scientific">Deinococcus rhizophilus</name>
    <dbReference type="NCBI Taxonomy" id="3049544"/>
    <lineage>
        <taxon>Bacteria</taxon>
        <taxon>Thermotogati</taxon>
        <taxon>Deinococcota</taxon>
        <taxon>Deinococci</taxon>
        <taxon>Deinococcales</taxon>
        <taxon>Deinococcaceae</taxon>
        <taxon>Deinococcus</taxon>
    </lineage>
</organism>
<proteinExistence type="predicted"/>
<evidence type="ECO:0000313" key="2">
    <source>
        <dbReference type="Proteomes" id="UP001302059"/>
    </source>
</evidence>
<dbReference type="EMBL" id="JASNGB010000375">
    <property type="protein sequence ID" value="MDL2345915.1"/>
    <property type="molecule type" value="Genomic_DNA"/>
</dbReference>
<sequence length="126" mass="12907">MGLPPGLWVLPAVAHEETRQRGGLEVLGAPPGTPVTLALASRAGVPGTPARLGTFSAGPLRVEALEDVVRTLGAAWSWDLPDLAGLLVGPLLLDGLHTLPAGLLETLGELLADAARLFGWTVVGLP</sequence>
<evidence type="ECO:0000313" key="1">
    <source>
        <dbReference type="EMBL" id="MDL2345915.1"/>
    </source>
</evidence>